<evidence type="ECO:0000313" key="3">
    <source>
        <dbReference type="Proteomes" id="UP000001369"/>
    </source>
</evidence>
<dbReference type="STRING" id="204536.SULAZ_0110"/>
<dbReference type="Pfam" id="PF02579">
    <property type="entry name" value="Nitro_FeMo-Co"/>
    <property type="match status" value="1"/>
</dbReference>
<organism evidence="2 3">
    <name type="scientific">Sulfurihydrogenibium azorense (strain DSM 15241 / OCM 825 / Az-Fu1)</name>
    <dbReference type="NCBI Taxonomy" id="204536"/>
    <lineage>
        <taxon>Bacteria</taxon>
        <taxon>Pseudomonadati</taxon>
        <taxon>Aquificota</taxon>
        <taxon>Aquificia</taxon>
        <taxon>Aquificales</taxon>
        <taxon>Hydrogenothermaceae</taxon>
        <taxon>Sulfurihydrogenibium</taxon>
    </lineage>
</organism>
<accession>C1DXJ5</accession>
<feature type="domain" description="Dinitrogenase iron-molybdenum cofactor biosynthesis" evidence="1">
    <location>
        <begin position="14"/>
        <end position="99"/>
    </location>
</feature>
<gene>
    <name evidence="2" type="ordered locus">SULAZ_0110</name>
</gene>
<dbReference type="eggNOG" id="COG1433">
    <property type="taxonomic scope" value="Bacteria"/>
</dbReference>
<dbReference type="PANTHER" id="PTHR42983">
    <property type="entry name" value="DINITROGENASE IRON-MOLYBDENUM COFACTOR PROTEIN-RELATED"/>
    <property type="match status" value="1"/>
</dbReference>
<dbReference type="HOGENOM" id="CLU_104194_1_0_0"/>
<name>C1DXJ5_SULAA</name>
<dbReference type="InterPro" id="IPR036105">
    <property type="entry name" value="DiNase_FeMo-co_biosyn_sf"/>
</dbReference>
<dbReference type="RefSeq" id="WP_012674061.1">
    <property type="nucleotide sequence ID" value="NC_012438.1"/>
</dbReference>
<dbReference type="Gene3D" id="3.30.420.130">
    <property type="entry name" value="Dinitrogenase iron-molybdenum cofactor biosynthesis domain"/>
    <property type="match status" value="1"/>
</dbReference>
<reference evidence="2 3" key="1">
    <citation type="journal article" date="2009" name="J. Bacteriol.">
        <title>Complete and draft genome sequences of six members of the Aquificales.</title>
        <authorList>
            <person name="Reysenbach A.L."/>
            <person name="Hamamura N."/>
            <person name="Podar M."/>
            <person name="Griffiths E."/>
            <person name="Ferreira S."/>
            <person name="Hochstein R."/>
            <person name="Heidelberg J."/>
            <person name="Johnson J."/>
            <person name="Mead D."/>
            <person name="Pohorille A."/>
            <person name="Sarmiento M."/>
            <person name="Schweighofer K."/>
            <person name="Seshadri R."/>
            <person name="Voytek M.A."/>
        </authorList>
    </citation>
    <scope>NUCLEOTIDE SEQUENCE [LARGE SCALE GENOMIC DNA]</scope>
    <source>
        <strain evidence="3">Az-Fu1 / DSM 15241 / OCM 825</strain>
    </source>
</reference>
<dbReference type="PANTHER" id="PTHR42983:SF1">
    <property type="entry name" value="IRON-MOLYBDENUM PROTEIN"/>
    <property type="match status" value="1"/>
</dbReference>
<dbReference type="KEGG" id="saf:SULAZ_0110"/>
<dbReference type="Proteomes" id="UP000001369">
    <property type="component" value="Chromosome"/>
</dbReference>
<dbReference type="EMBL" id="CP001229">
    <property type="protein sequence ID" value="ACN98740.1"/>
    <property type="molecule type" value="Genomic_DNA"/>
</dbReference>
<dbReference type="SUPFAM" id="SSF53146">
    <property type="entry name" value="Nitrogenase accessory factor-like"/>
    <property type="match status" value="1"/>
</dbReference>
<protein>
    <submittedName>
        <fullName evidence="2">Dinitrogenase iron-molybdenum cofactor biosynthesis protein</fullName>
    </submittedName>
</protein>
<proteinExistence type="predicted"/>
<keyword evidence="3" id="KW-1185">Reference proteome</keyword>
<dbReference type="AlphaFoldDB" id="C1DXJ5"/>
<evidence type="ECO:0000259" key="1">
    <source>
        <dbReference type="Pfam" id="PF02579"/>
    </source>
</evidence>
<dbReference type="OrthoDB" id="9807451at2"/>
<sequence length="120" mass="13826">MKIALPIKPQKDEYLVSPAFGKAKFFLIYDTQSQDVKIVENEHLSGRDVVNILSKEKVEIVITNHLGGGAYQHMINCGIKPYYTESKNVPYKEVINQFLEGKLREFQPIDFMLMPHVDKK</sequence>
<dbReference type="InterPro" id="IPR003731">
    <property type="entry name" value="Di-Nase_FeMo-co_biosynth"/>
</dbReference>
<evidence type="ECO:0000313" key="2">
    <source>
        <dbReference type="EMBL" id="ACN98740.1"/>
    </source>
</evidence>